<gene>
    <name evidence="1" type="ORF">GSI_05436</name>
</gene>
<protein>
    <submittedName>
        <fullName evidence="1">Uncharacterized protein</fullName>
    </submittedName>
</protein>
<dbReference type="AlphaFoldDB" id="A0A2G8SEL2"/>
<reference evidence="1 2" key="1">
    <citation type="journal article" date="2015" name="Sci. Rep.">
        <title>Chromosome-level genome map provides insights into diverse defense mechanisms in the medicinal fungus Ganoderma sinense.</title>
        <authorList>
            <person name="Zhu Y."/>
            <person name="Xu J."/>
            <person name="Sun C."/>
            <person name="Zhou S."/>
            <person name="Xu H."/>
            <person name="Nelson D.R."/>
            <person name="Qian J."/>
            <person name="Song J."/>
            <person name="Luo H."/>
            <person name="Xiang L."/>
            <person name="Li Y."/>
            <person name="Xu Z."/>
            <person name="Ji A."/>
            <person name="Wang L."/>
            <person name="Lu S."/>
            <person name="Hayward A."/>
            <person name="Sun W."/>
            <person name="Li X."/>
            <person name="Schwartz D.C."/>
            <person name="Wang Y."/>
            <person name="Chen S."/>
        </authorList>
    </citation>
    <scope>NUCLEOTIDE SEQUENCE [LARGE SCALE GENOMIC DNA]</scope>
    <source>
        <strain evidence="1 2">ZZ0214-1</strain>
    </source>
</reference>
<proteinExistence type="predicted"/>
<comment type="caution">
    <text evidence="1">The sequence shown here is derived from an EMBL/GenBank/DDBJ whole genome shotgun (WGS) entry which is preliminary data.</text>
</comment>
<keyword evidence="2" id="KW-1185">Reference proteome</keyword>
<organism evidence="1 2">
    <name type="scientific">Ganoderma sinense ZZ0214-1</name>
    <dbReference type="NCBI Taxonomy" id="1077348"/>
    <lineage>
        <taxon>Eukaryota</taxon>
        <taxon>Fungi</taxon>
        <taxon>Dikarya</taxon>
        <taxon>Basidiomycota</taxon>
        <taxon>Agaricomycotina</taxon>
        <taxon>Agaricomycetes</taxon>
        <taxon>Polyporales</taxon>
        <taxon>Polyporaceae</taxon>
        <taxon>Ganoderma</taxon>
    </lineage>
</organism>
<evidence type="ECO:0000313" key="1">
    <source>
        <dbReference type="EMBL" id="PIL32191.1"/>
    </source>
</evidence>
<sequence length="169" mass="19039">MVSIGEAHQRRRYRLYREVISIRKSMKHTDNTHVSPASDVRRASVPNAARQVRMELQPSILLRERHAVPVPTPTPSPSSVAPRDAGAALLRVERERVRDDGHAEAADPPALGLLGAQLDERLGRAEIARRRPLAGLVLRRRTRLAAAVRRVVCWLRRGRRGLTRARPTR</sequence>
<dbReference type="EMBL" id="AYKW01000011">
    <property type="protein sequence ID" value="PIL32191.1"/>
    <property type="molecule type" value="Genomic_DNA"/>
</dbReference>
<name>A0A2G8SEL2_9APHY</name>
<evidence type="ECO:0000313" key="2">
    <source>
        <dbReference type="Proteomes" id="UP000230002"/>
    </source>
</evidence>
<accession>A0A2G8SEL2</accession>
<dbReference type="Proteomes" id="UP000230002">
    <property type="component" value="Unassembled WGS sequence"/>
</dbReference>